<feature type="non-terminal residue" evidence="1">
    <location>
        <position position="1"/>
    </location>
</feature>
<name>A0A383DKC9_9ZZZZ</name>
<organism evidence="1">
    <name type="scientific">marine metagenome</name>
    <dbReference type="NCBI Taxonomy" id="408172"/>
    <lineage>
        <taxon>unclassified sequences</taxon>
        <taxon>metagenomes</taxon>
        <taxon>ecological metagenomes</taxon>
    </lineage>
</organism>
<dbReference type="EMBL" id="UINC01217626">
    <property type="protein sequence ID" value="SVE44298.1"/>
    <property type="molecule type" value="Genomic_DNA"/>
</dbReference>
<protein>
    <submittedName>
        <fullName evidence="1">Uncharacterized protein</fullName>
    </submittedName>
</protein>
<sequence length="41" mass="4548">VFQSTLLIFLVMVGPWSSDHLGGQVSYDRVLGAADEPENWL</sequence>
<evidence type="ECO:0000313" key="1">
    <source>
        <dbReference type="EMBL" id="SVE44298.1"/>
    </source>
</evidence>
<reference evidence="1" key="1">
    <citation type="submission" date="2018-05" db="EMBL/GenBank/DDBJ databases">
        <authorList>
            <person name="Lanie J.A."/>
            <person name="Ng W.-L."/>
            <person name="Kazmierczak K.M."/>
            <person name="Andrzejewski T.M."/>
            <person name="Davidsen T.M."/>
            <person name="Wayne K.J."/>
            <person name="Tettelin H."/>
            <person name="Glass J.I."/>
            <person name="Rusch D."/>
            <person name="Podicherti R."/>
            <person name="Tsui H.-C.T."/>
            <person name="Winkler M.E."/>
        </authorList>
    </citation>
    <scope>NUCLEOTIDE SEQUENCE</scope>
</reference>
<proteinExistence type="predicted"/>
<accession>A0A383DKC9</accession>
<dbReference type="AlphaFoldDB" id="A0A383DKC9"/>
<gene>
    <name evidence="1" type="ORF">METZ01_LOCUS497152</name>
</gene>
<feature type="non-terminal residue" evidence="1">
    <location>
        <position position="41"/>
    </location>
</feature>